<dbReference type="EMBL" id="JAIZAY010000100">
    <property type="protein sequence ID" value="KAJ8019048.1"/>
    <property type="molecule type" value="Genomic_DNA"/>
</dbReference>
<evidence type="ECO:0000256" key="3">
    <source>
        <dbReference type="ARBA" id="ARBA00012115"/>
    </source>
</evidence>
<dbReference type="SUPFAM" id="SSF56219">
    <property type="entry name" value="DNase I-like"/>
    <property type="match status" value="1"/>
</dbReference>
<sequence>MNELNIISYNARGLRGNKKRRRLFSYFHRRKVDVIVIQEKHSLQTDELFWKNEWGGNVYFSHGTNDSCGVCILFKPSLSFDVVKSKPHNLGRYILLDILVAGQCITLVGVYGPNSDNPNFFSEVAENMQHFTCNNKIMCGDFNFVFDLNLDKMGGQQRTNFRGRSDCLRLMATYNLVDIWRERHPMTKSFTWSSNILLGLHCRLDFSLISHHLSHVAIICLSHRRFSRSIP</sequence>
<dbReference type="InterPro" id="IPR004808">
    <property type="entry name" value="AP_endonuc_1"/>
</dbReference>
<dbReference type="GO" id="GO:0046872">
    <property type="term" value="F:metal ion binding"/>
    <property type="evidence" value="ECO:0007669"/>
    <property type="project" value="UniProtKB-KW"/>
</dbReference>
<evidence type="ECO:0000259" key="9">
    <source>
        <dbReference type="Pfam" id="PF03372"/>
    </source>
</evidence>
<reference evidence="10" key="1">
    <citation type="submission" date="2021-10" db="EMBL/GenBank/DDBJ databases">
        <title>Tropical sea cucumber genome reveals ecological adaptation and Cuvierian tubules defense mechanism.</title>
        <authorList>
            <person name="Chen T."/>
        </authorList>
    </citation>
    <scope>NUCLEOTIDE SEQUENCE</scope>
    <source>
        <strain evidence="10">Nanhai2018</strain>
        <tissue evidence="10">Muscle</tissue>
    </source>
</reference>
<dbReference type="GO" id="GO:0008081">
    <property type="term" value="F:phosphoric diester hydrolase activity"/>
    <property type="evidence" value="ECO:0007669"/>
    <property type="project" value="TreeGrafter"/>
</dbReference>
<dbReference type="Pfam" id="PF03372">
    <property type="entry name" value="Exo_endo_phos"/>
    <property type="match status" value="1"/>
</dbReference>
<evidence type="ECO:0000256" key="6">
    <source>
        <dbReference type="ARBA" id="ARBA00022842"/>
    </source>
</evidence>
<evidence type="ECO:0000313" key="10">
    <source>
        <dbReference type="EMBL" id="KAJ8019048.1"/>
    </source>
</evidence>
<evidence type="ECO:0000256" key="7">
    <source>
        <dbReference type="PIRSR" id="PIRSR604808-2"/>
    </source>
</evidence>
<dbReference type="PANTHER" id="PTHR22748:SF26">
    <property type="entry name" value="ENDONUCLEASE_EXONUCLEASE_PHOSPHATASE DOMAIN-CONTAINING PROTEIN"/>
    <property type="match status" value="1"/>
</dbReference>
<feature type="binding site" evidence="7">
    <location>
        <position position="10"/>
    </location>
    <ligand>
        <name>Mg(2+)</name>
        <dbReference type="ChEBI" id="CHEBI:18420"/>
        <label>1</label>
    </ligand>
</feature>
<dbReference type="CDD" id="cd09076">
    <property type="entry name" value="L1-EN"/>
    <property type="match status" value="1"/>
</dbReference>
<keyword evidence="4 7" id="KW-0479">Metal-binding</keyword>
<comment type="similarity">
    <text evidence="2">Belongs to the DNA repair enzymes AP/ExoA family.</text>
</comment>
<dbReference type="GO" id="GO:0008311">
    <property type="term" value="F:double-stranded DNA 3'-5' DNA exonuclease activity"/>
    <property type="evidence" value="ECO:0007669"/>
    <property type="project" value="UniProtKB-EC"/>
</dbReference>
<dbReference type="AlphaFoldDB" id="A0A9Q0YAQ1"/>
<evidence type="ECO:0000313" key="11">
    <source>
        <dbReference type="Proteomes" id="UP001152320"/>
    </source>
</evidence>
<name>A0A9Q0YAQ1_HOLLE</name>
<keyword evidence="5" id="KW-0378">Hydrolase</keyword>
<comment type="cofactor">
    <cofactor evidence="7">
        <name>Mg(2+)</name>
        <dbReference type="ChEBI" id="CHEBI:18420"/>
    </cofactor>
    <cofactor evidence="7">
        <name>Mn(2+)</name>
        <dbReference type="ChEBI" id="CHEBI:29035"/>
    </cofactor>
    <text evidence="7">Probably binds two magnesium or manganese ions per subunit.</text>
</comment>
<comment type="caution">
    <text evidence="10">The sequence shown here is derived from an EMBL/GenBank/DDBJ whole genome shotgun (WGS) entry which is preliminary data.</text>
</comment>
<accession>A0A9Q0YAQ1</accession>
<gene>
    <name evidence="10" type="ORF">HOLleu_42610</name>
</gene>
<protein>
    <recommendedName>
        <fullName evidence="3">exodeoxyribonuclease III</fullName>
        <ecNumber evidence="3">3.1.11.2</ecNumber>
    </recommendedName>
</protein>
<organism evidence="10 11">
    <name type="scientific">Holothuria leucospilota</name>
    <name type="common">Black long sea cucumber</name>
    <name type="synonym">Mertensiothuria leucospilota</name>
    <dbReference type="NCBI Taxonomy" id="206669"/>
    <lineage>
        <taxon>Eukaryota</taxon>
        <taxon>Metazoa</taxon>
        <taxon>Echinodermata</taxon>
        <taxon>Eleutherozoa</taxon>
        <taxon>Echinozoa</taxon>
        <taxon>Holothuroidea</taxon>
        <taxon>Aspidochirotacea</taxon>
        <taxon>Aspidochirotida</taxon>
        <taxon>Holothuriidae</taxon>
        <taxon>Holothuria</taxon>
    </lineage>
</organism>
<dbReference type="GO" id="GO:0003906">
    <property type="term" value="F:DNA-(apurinic or apyrimidinic site) endonuclease activity"/>
    <property type="evidence" value="ECO:0007669"/>
    <property type="project" value="TreeGrafter"/>
</dbReference>
<dbReference type="Proteomes" id="UP001152320">
    <property type="component" value="Unassembled WGS sequence"/>
</dbReference>
<dbReference type="EC" id="3.1.11.2" evidence="3"/>
<feature type="site" description="Important for catalytic activity" evidence="8">
    <location>
        <position position="205"/>
    </location>
</feature>
<feature type="binding site" evidence="7">
    <location>
        <position position="143"/>
    </location>
    <ligand>
        <name>Mg(2+)</name>
        <dbReference type="ChEBI" id="CHEBI:18420"/>
        <label>1</label>
    </ligand>
</feature>
<dbReference type="OrthoDB" id="416119at2759"/>
<feature type="binding site" evidence="7">
    <location>
        <position position="141"/>
    </location>
    <ligand>
        <name>Mg(2+)</name>
        <dbReference type="ChEBI" id="CHEBI:18420"/>
        <label>1</label>
    </ligand>
</feature>
<evidence type="ECO:0000256" key="1">
    <source>
        <dbReference type="ARBA" id="ARBA00000493"/>
    </source>
</evidence>
<dbReference type="InterPro" id="IPR005135">
    <property type="entry name" value="Endo/exonuclease/phosphatase"/>
</dbReference>
<evidence type="ECO:0000256" key="2">
    <source>
        <dbReference type="ARBA" id="ARBA00007092"/>
    </source>
</evidence>
<evidence type="ECO:0000256" key="8">
    <source>
        <dbReference type="PIRSR" id="PIRSR604808-3"/>
    </source>
</evidence>
<dbReference type="GO" id="GO:0006284">
    <property type="term" value="P:base-excision repair"/>
    <property type="evidence" value="ECO:0007669"/>
    <property type="project" value="TreeGrafter"/>
</dbReference>
<evidence type="ECO:0000256" key="4">
    <source>
        <dbReference type="ARBA" id="ARBA00022723"/>
    </source>
</evidence>
<proteinExistence type="inferred from homology"/>
<keyword evidence="11" id="KW-1185">Reference proteome</keyword>
<comment type="catalytic activity">
    <reaction evidence="1">
        <text>Exonucleolytic cleavage in the 3'- to 5'-direction to yield nucleoside 5'-phosphates.</text>
        <dbReference type="EC" id="3.1.11.2"/>
    </reaction>
</comment>
<evidence type="ECO:0000256" key="5">
    <source>
        <dbReference type="ARBA" id="ARBA00022801"/>
    </source>
</evidence>
<feature type="binding site" evidence="7">
    <location>
        <position position="39"/>
    </location>
    <ligand>
        <name>Mg(2+)</name>
        <dbReference type="ChEBI" id="CHEBI:18420"/>
        <label>1</label>
    </ligand>
</feature>
<dbReference type="GO" id="GO:0005634">
    <property type="term" value="C:nucleus"/>
    <property type="evidence" value="ECO:0007669"/>
    <property type="project" value="TreeGrafter"/>
</dbReference>
<feature type="site" description="Transition state stabilizer" evidence="8">
    <location>
        <position position="143"/>
    </location>
</feature>
<dbReference type="Gene3D" id="3.60.10.10">
    <property type="entry name" value="Endonuclease/exonuclease/phosphatase"/>
    <property type="match status" value="1"/>
</dbReference>
<feature type="domain" description="Endonuclease/exonuclease/phosphatase" evidence="9">
    <location>
        <begin position="7"/>
        <end position="145"/>
    </location>
</feature>
<keyword evidence="7" id="KW-0464">Manganese</keyword>
<dbReference type="PANTHER" id="PTHR22748">
    <property type="entry name" value="AP ENDONUCLEASE"/>
    <property type="match status" value="1"/>
</dbReference>
<dbReference type="InterPro" id="IPR036691">
    <property type="entry name" value="Endo/exonu/phosph_ase_sf"/>
</dbReference>
<keyword evidence="6 7" id="KW-0460">Magnesium</keyword>